<dbReference type="OrthoDB" id="3437960at2759"/>
<keyword evidence="1" id="KW-0479">Metal-binding</keyword>
<dbReference type="GO" id="GO:0008270">
    <property type="term" value="F:zinc ion binding"/>
    <property type="evidence" value="ECO:0007669"/>
    <property type="project" value="UniProtKB-KW"/>
</dbReference>
<feature type="compositionally biased region" description="Basic and acidic residues" evidence="8">
    <location>
        <begin position="268"/>
        <end position="278"/>
    </location>
</feature>
<dbReference type="GeneID" id="115625818"/>
<evidence type="ECO:0000259" key="9">
    <source>
        <dbReference type="PROSITE" id="PS50157"/>
    </source>
</evidence>
<feature type="region of interest" description="Disordered" evidence="8">
    <location>
        <begin position="257"/>
        <end position="311"/>
    </location>
</feature>
<protein>
    <submittedName>
        <fullName evidence="11">Uncharacterized protein LOC115625818</fullName>
    </submittedName>
</protein>
<dbReference type="InterPro" id="IPR050527">
    <property type="entry name" value="Snail/Krueppel_Znf"/>
</dbReference>
<evidence type="ECO:0000256" key="4">
    <source>
        <dbReference type="ARBA" id="ARBA00022833"/>
    </source>
</evidence>
<dbReference type="GO" id="GO:0000978">
    <property type="term" value="F:RNA polymerase II cis-regulatory region sequence-specific DNA binding"/>
    <property type="evidence" value="ECO:0007669"/>
    <property type="project" value="TreeGrafter"/>
</dbReference>
<sequence length="972" mass="108675">MHVDLSIVKEEVDIDDTKIKLEVDADAQTSSQQIEFPSSSSDALKIIEERPNMITVSVNEQQSEDERAFLAQMLVEQQQLFADPDSCISWHKCVYCSMRFNAANELEAHITLHRLNKHFCLHDCGVWCDTLEECLQHEHLEHSCRRGRPRCGLCNALFSDTSSLNKHMETHQFVPRFICALCRWDYPYRNGLLSHWNDTSSLCGQLHHIDERNAPNIELVRTKGWFKREMPSISGAGTIPNKRCKFEEPFSDVQIKNEPVEDEPGVTIKDEPLDEHELNNNNNSNLYNSEPQSNVNLSTASPQYTPPPISKLRLPALKPIIDNSAKRDKVPSVGVQKEKQKPQGIKFVPAPKKFAKSMIKVLPFASDTYQTSKSQQTQAATGTAKPLPGTRPAAAEGVPIMPKPMPLPMLASSLTVSAATTTLALPLVTVPTQAPSSLVAMPAASNILQVLPSNCVVINLPANIRIVKLPGNNDGQNVSNLPALSCGNSIVLTNVTTNMSTPSTTITTTSTATATENLENVKQNQNQFDEPQERHNYFNNCFFDKIEKLPESRKIIEELQTKIRDIEKTLPLPGTVLQPSRKKVIHTMKEKIKPTKEEVSTPDYASVLNEELPYPPRPLLVDMPTATAKRSALNQIYPGYSFVWSCPKCAKCFGELYQFHQHLALAHNVELSQMGKELVQLKPFKIAIDENQMKTSTPPINVLSVTQLNKVAETERIAPAADPAQPAASTSIEELLAIAKASDSSAKTELRRSPKSETNEQTTSPSKKVESKPAASTTTSASKQQASRNKRGMFQCQECHKSFTTPGSLNTHKLIHTGELPHQCSYCEKRFRTRAQVRVHHRRHTGEKPFKCKVCSLAFTHRETLISHLSRHIGMKRYKCYGCDKYFVVVSGLRAHRRLRPDTCGKVKFTARAHGPRVRVIRGEVVFEHHPEHNGYLRSEDPLKILSEIKNPFDENESTLDAEEGEIDATVA</sequence>
<feature type="region of interest" description="Disordered" evidence="8">
    <location>
        <begin position="370"/>
        <end position="392"/>
    </location>
</feature>
<evidence type="ECO:0000313" key="10">
    <source>
        <dbReference type="Proteomes" id="UP000504634"/>
    </source>
</evidence>
<organism evidence="10 11">
    <name type="scientific">Drosophila lebanonensis</name>
    <name type="common">Fruit fly</name>
    <name type="synonym">Scaptodrosophila lebanonensis</name>
    <dbReference type="NCBI Taxonomy" id="7225"/>
    <lineage>
        <taxon>Eukaryota</taxon>
        <taxon>Metazoa</taxon>
        <taxon>Ecdysozoa</taxon>
        <taxon>Arthropoda</taxon>
        <taxon>Hexapoda</taxon>
        <taxon>Insecta</taxon>
        <taxon>Pterygota</taxon>
        <taxon>Neoptera</taxon>
        <taxon>Endopterygota</taxon>
        <taxon>Diptera</taxon>
        <taxon>Brachycera</taxon>
        <taxon>Muscomorpha</taxon>
        <taxon>Ephydroidea</taxon>
        <taxon>Drosophilidae</taxon>
        <taxon>Scaptodrosophila</taxon>
    </lineage>
</organism>
<proteinExistence type="inferred from homology"/>
<feature type="compositionally biased region" description="Low complexity" evidence="8">
    <location>
        <begin position="279"/>
        <end position="289"/>
    </location>
</feature>
<dbReference type="AlphaFoldDB" id="A0A6J2TPI9"/>
<dbReference type="SMART" id="SM00355">
    <property type="entry name" value="ZnF_C2H2"/>
    <property type="match status" value="8"/>
</dbReference>
<dbReference type="PROSITE" id="PS50157">
    <property type="entry name" value="ZINC_FINGER_C2H2_2"/>
    <property type="match status" value="7"/>
</dbReference>
<name>A0A6J2TPI9_DROLE</name>
<feature type="compositionally biased region" description="Basic and acidic residues" evidence="8">
    <location>
        <begin position="746"/>
        <end position="758"/>
    </location>
</feature>
<dbReference type="PANTHER" id="PTHR24388:SF104">
    <property type="entry name" value="AT-RICH BINDING PROTEIN-RELATED"/>
    <property type="match status" value="1"/>
</dbReference>
<keyword evidence="5" id="KW-0539">Nucleus</keyword>
<evidence type="ECO:0000256" key="8">
    <source>
        <dbReference type="SAM" id="MobiDB-lite"/>
    </source>
</evidence>
<dbReference type="FunFam" id="3.30.160.60:FF:003184">
    <property type="entry name" value="Uncharacterized protein, isoform E"/>
    <property type="match status" value="1"/>
</dbReference>
<evidence type="ECO:0000256" key="6">
    <source>
        <dbReference type="ARBA" id="ARBA00037948"/>
    </source>
</evidence>
<evidence type="ECO:0000256" key="2">
    <source>
        <dbReference type="ARBA" id="ARBA00022737"/>
    </source>
</evidence>
<keyword evidence="10" id="KW-1185">Reference proteome</keyword>
<feature type="compositionally biased region" description="Low complexity" evidence="8">
    <location>
        <begin position="370"/>
        <end position="385"/>
    </location>
</feature>
<dbReference type="InterPro" id="IPR013087">
    <property type="entry name" value="Znf_C2H2_type"/>
</dbReference>
<feature type="domain" description="C2H2-type" evidence="9">
    <location>
        <begin position="822"/>
        <end position="849"/>
    </location>
</feature>
<feature type="domain" description="C2H2-type" evidence="9">
    <location>
        <begin position="149"/>
        <end position="171"/>
    </location>
</feature>
<dbReference type="PANTHER" id="PTHR24388">
    <property type="entry name" value="ZINC FINGER PROTEIN"/>
    <property type="match status" value="1"/>
</dbReference>
<dbReference type="Pfam" id="PF00096">
    <property type="entry name" value="zf-C2H2"/>
    <property type="match status" value="2"/>
</dbReference>
<comment type="similarity">
    <text evidence="6">Belongs to the snail C2H2-type zinc-finger protein family.</text>
</comment>
<feature type="domain" description="C2H2-type" evidence="9">
    <location>
        <begin position="91"/>
        <end position="118"/>
    </location>
</feature>
<dbReference type="GO" id="GO:0005634">
    <property type="term" value="C:nucleus"/>
    <property type="evidence" value="ECO:0007669"/>
    <property type="project" value="UniProtKB-SubCell"/>
</dbReference>
<dbReference type="Gene3D" id="3.30.160.60">
    <property type="entry name" value="Classic Zinc Finger"/>
    <property type="match status" value="4"/>
</dbReference>
<reference evidence="11" key="1">
    <citation type="submission" date="2025-08" db="UniProtKB">
        <authorList>
            <consortium name="RefSeq"/>
        </authorList>
    </citation>
    <scope>IDENTIFICATION</scope>
    <source>
        <strain evidence="11">11010-0011.00</strain>
        <tissue evidence="11">Whole body</tissue>
    </source>
</reference>
<evidence type="ECO:0000256" key="7">
    <source>
        <dbReference type="PROSITE-ProRule" id="PRU00042"/>
    </source>
</evidence>
<dbReference type="PROSITE" id="PS00028">
    <property type="entry name" value="ZINC_FINGER_C2H2_1"/>
    <property type="match status" value="6"/>
</dbReference>
<keyword evidence="3 7" id="KW-0863">Zinc-finger</keyword>
<feature type="domain" description="C2H2-type" evidence="9">
    <location>
        <begin position="644"/>
        <end position="672"/>
    </location>
</feature>
<keyword evidence="4" id="KW-0862">Zinc</keyword>
<keyword evidence="2" id="KW-0677">Repeat</keyword>
<evidence type="ECO:0000256" key="3">
    <source>
        <dbReference type="ARBA" id="ARBA00022771"/>
    </source>
</evidence>
<accession>A0A6J2TPI9</accession>
<dbReference type="RefSeq" id="XP_030376867.1">
    <property type="nucleotide sequence ID" value="XM_030521007.1"/>
</dbReference>
<feature type="domain" description="C2H2-type" evidence="9">
    <location>
        <begin position="878"/>
        <end position="899"/>
    </location>
</feature>
<dbReference type="SUPFAM" id="SSF57667">
    <property type="entry name" value="beta-beta-alpha zinc fingers"/>
    <property type="match status" value="3"/>
</dbReference>
<feature type="domain" description="C2H2-type" evidence="9">
    <location>
        <begin position="794"/>
        <end position="821"/>
    </location>
</feature>
<evidence type="ECO:0000313" key="11">
    <source>
        <dbReference type="RefSeq" id="XP_030376867.1"/>
    </source>
</evidence>
<dbReference type="InterPro" id="IPR036236">
    <property type="entry name" value="Znf_C2H2_sf"/>
</dbReference>
<dbReference type="GO" id="GO:0000981">
    <property type="term" value="F:DNA-binding transcription factor activity, RNA polymerase II-specific"/>
    <property type="evidence" value="ECO:0007669"/>
    <property type="project" value="TreeGrafter"/>
</dbReference>
<feature type="region of interest" description="Disordered" evidence="8">
    <location>
        <begin position="743"/>
        <end position="791"/>
    </location>
</feature>
<evidence type="ECO:0000256" key="1">
    <source>
        <dbReference type="ARBA" id="ARBA00022723"/>
    </source>
</evidence>
<dbReference type="Proteomes" id="UP000504634">
    <property type="component" value="Unplaced"/>
</dbReference>
<gene>
    <name evidence="11" type="primary">LOC115625818</name>
</gene>
<dbReference type="FunFam" id="3.30.160.60:FF:000446">
    <property type="entry name" value="Zinc finger protein"/>
    <property type="match status" value="1"/>
</dbReference>
<dbReference type="FunFam" id="3.30.160.60:FF:000340">
    <property type="entry name" value="zinc finger protein 473 isoform X1"/>
    <property type="match status" value="1"/>
</dbReference>
<feature type="compositionally biased region" description="Polar residues" evidence="8">
    <location>
        <begin position="290"/>
        <end position="303"/>
    </location>
</feature>
<evidence type="ECO:0000256" key="5">
    <source>
        <dbReference type="ARBA" id="ARBA00023242"/>
    </source>
</evidence>
<feature type="domain" description="C2H2-type" evidence="9">
    <location>
        <begin position="850"/>
        <end position="877"/>
    </location>
</feature>